<dbReference type="EMBL" id="JAAALK010002130">
    <property type="protein sequence ID" value="KAG8036299.1"/>
    <property type="molecule type" value="Genomic_DNA"/>
</dbReference>
<accession>A0A8J5R2Z8</accession>
<keyword evidence="2" id="KW-1185">Reference proteome</keyword>
<dbReference type="Proteomes" id="UP000729402">
    <property type="component" value="Unassembled WGS sequence"/>
</dbReference>
<organism evidence="1 2">
    <name type="scientific">Zizania palustris</name>
    <name type="common">Northern wild rice</name>
    <dbReference type="NCBI Taxonomy" id="103762"/>
    <lineage>
        <taxon>Eukaryota</taxon>
        <taxon>Viridiplantae</taxon>
        <taxon>Streptophyta</taxon>
        <taxon>Embryophyta</taxon>
        <taxon>Tracheophyta</taxon>
        <taxon>Spermatophyta</taxon>
        <taxon>Magnoliopsida</taxon>
        <taxon>Liliopsida</taxon>
        <taxon>Poales</taxon>
        <taxon>Poaceae</taxon>
        <taxon>BOP clade</taxon>
        <taxon>Oryzoideae</taxon>
        <taxon>Oryzeae</taxon>
        <taxon>Zizaniinae</taxon>
        <taxon>Zizania</taxon>
    </lineage>
</organism>
<sequence>MVIFIGSLEVLAASIDNMEKRCSILLLLSLVVLLSYAIVEVSANRNNAVFSRKDLIKDGRKLAVVTGMASSLQHGDSHGQPTATTPPNVARNNVESTNNIAADTASGGTTAASAYYTPMTMSVATTTTDSHHDMSAEQYRNIIHNNQQLSKP</sequence>
<reference evidence="1" key="1">
    <citation type="journal article" date="2021" name="bioRxiv">
        <title>Whole Genome Assembly and Annotation of Northern Wild Rice, Zizania palustris L., Supports a Whole Genome Duplication in the Zizania Genus.</title>
        <authorList>
            <person name="Haas M."/>
            <person name="Kono T."/>
            <person name="Macchietto M."/>
            <person name="Millas R."/>
            <person name="McGilp L."/>
            <person name="Shao M."/>
            <person name="Duquette J."/>
            <person name="Hirsch C.N."/>
            <person name="Kimball J."/>
        </authorList>
    </citation>
    <scope>NUCLEOTIDE SEQUENCE</scope>
    <source>
        <tissue evidence="1">Fresh leaf tissue</tissue>
    </source>
</reference>
<name>A0A8J5R2Z8_ZIZPA</name>
<evidence type="ECO:0000313" key="1">
    <source>
        <dbReference type="EMBL" id="KAG8036299.1"/>
    </source>
</evidence>
<gene>
    <name evidence="1" type="ORF">GUJ93_ZPchr0181g29101</name>
</gene>
<dbReference type="OrthoDB" id="679572at2759"/>
<reference evidence="1" key="2">
    <citation type="submission" date="2021-02" db="EMBL/GenBank/DDBJ databases">
        <authorList>
            <person name="Kimball J.A."/>
            <person name="Haas M.W."/>
            <person name="Macchietto M."/>
            <person name="Kono T."/>
            <person name="Duquette J."/>
            <person name="Shao M."/>
        </authorList>
    </citation>
    <scope>NUCLEOTIDE SEQUENCE</scope>
    <source>
        <tissue evidence="1">Fresh leaf tissue</tissue>
    </source>
</reference>
<protein>
    <submittedName>
        <fullName evidence="1">Uncharacterized protein</fullName>
    </submittedName>
</protein>
<evidence type="ECO:0000313" key="2">
    <source>
        <dbReference type="Proteomes" id="UP000729402"/>
    </source>
</evidence>
<proteinExistence type="predicted"/>
<comment type="caution">
    <text evidence="1">The sequence shown here is derived from an EMBL/GenBank/DDBJ whole genome shotgun (WGS) entry which is preliminary data.</text>
</comment>
<dbReference type="AlphaFoldDB" id="A0A8J5R2Z8"/>